<evidence type="ECO:0000259" key="4">
    <source>
        <dbReference type="PROSITE" id="PS51767"/>
    </source>
</evidence>
<organism evidence="5 6">
    <name type="scientific">Elsinoe ampelina</name>
    <dbReference type="NCBI Taxonomy" id="302913"/>
    <lineage>
        <taxon>Eukaryota</taxon>
        <taxon>Fungi</taxon>
        <taxon>Dikarya</taxon>
        <taxon>Ascomycota</taxon>
        <taxon>Pezizomycotina</taxon>
        <taxon>Dothideomycetes</taxon>
        <taxon>Dothideomycetidae</taxon>
        <taxon>Myriangiales</taxon>
        <taxon>Elsinoaceae</taxon>
        <taxon>Elsinoe</taxon>
    </lineage>
</organism>
<keyword evidence="3" id="KW-0472">Membrane</keyword>
<keyword evidence="3" id="KW-0812">Transmembrane</keyword>
<name>A0A6A6GPC9_9PEZI</name>
<dbReference type="SUPFAM" id="SSF50630">
    <property type="entry name" value="Acid proteases"/>
    <property type="match status" value="1"/>
</dbReference>
<accession>A0A6A6GPC9</accession>
<evidence type="ECO:0000256" key="1">
    <source>
        <dbReference type="ARBA" id="ARBA00007447"/>
    </source>
</evidence>
<dbReference type="PANTHER" id="PTHR47966">
    <property type="entry name" value="BETA-SITE APP-CLEAVING ENZYME, ISOFORM A-RELATED"/>
    <property type="match status" value="1"/>
</dbReference>
<gene>
    <name evidence="5" type="ORF">BDZ85DRAFT_246124</name>
</gene>
<feature type="domain" description="Peptidase A1" evidence="4">
    <location>
        <begin position="22"/>
        <end position="374"/>
    </location>
</feature>
<keyword evidence="6" id="KW-1185">Reference proteome</keyword>
<dbReference type="Gene3D" id="2.40.70.10">
    <property type="entry name" value="Acid Proteases"/>
    <property type="match status" value="2"/>
</dbReference>
<keyword evidence="3" id="KW-1133">Transmembrane helix</keyword>
<evidence type="ECO:0000313" key="5">
    <source>
        <dbReference type="EMBL" id="KAF2227596.1"/>
    </source>
</evidence>
<dbReference type="InterPro" id="IPR001461">
    <property type="entry name" value="Aspartic_peptidase_A1"/>
</dbReference>
<dbReference type="PANTHER" id="PTHR47966:SF51">
    <property type="entry name" value="BETA-SITE APP-CLEAVING ENZYME, ISOFORM A-RELATED"/>
    <property type="match status" value="1"/>
</dbReference>
<dbReference type="EMBL" id="ML992501">
    <property type="protein sequence ID" value="KAF2227596.1"/>
    <property type="molecule type" value="Genomic_DNA"/>
</dbReference>
<proteinExistence type="inferred from homology"/>
<reference evidence="6" key="1">
    <citation type="journal article" date="2020" name="Stud. Mycol.">
        <title>101 Dothideomycetes genomes: A test case for predicting lifestyles and emergence of pathogens.</title>
        <authorList>
            <person name="Haridas S."/>
            <person name="Albert R."/>
            <person name="Binder M."/>
            <person name="Bloem J."/>
            <person name="LaButti K."/>
            <person name="Salamov A."/>
            <person name="Andreopoulos B."/>
            <person name="Baker S."/>
            <person name="Barry K."/>
            <person name="Bills G."/>
            <person name="Bluhm B."/>
            <person name="Cannon C."/>
            <person name="Castanera R."/>
            <person name="Culley D."/>
            <person name="Daum C."/>
            <person name="Ezra D."/>
            <person name="Gonzalez J."/>
            <person name="Henrissat B."/>
            <person name="Kuo A."/>
            <person name="Liang C."/>
            <person name="Lipzen A."/>
            <person name="Lutzoni F."/>
            <person name="Magnuson J."/>
            <person name="Mondo S."/>
            <person name="Nolan M."/>
            <person name="Ohm R."/>
            <person name="Pangilinan J."/>
            <person name="Park H.-J."/>
            <person name="Ramirez L."/>
            <person name="Alfaro M."/>
            <person name="Sun H."/>
            <person name="Tritt A."/>
            <person name="Yoshinaga Y."/>
            <person name="Zwiers L.-H."/>
            <person name="Turgeon B."/>
            <person name="Goodwin S."/>
            <person name="Spatafora J."/>
            <person name="Crous P."/>
            <person name="Grigoriev I."/>
        </authorList>
    </citation>
    <scope>NUCLEOTIDE SEQUENCE [LARGE SCALE GENOMIC DNA]</scope>
    <source>
        <strain evidence="6">CECT 20119</strain>
    </source>
</reference>
<dbReference type="InterPro" id="IPR021109">
    <property type="entry name" value="Peptidase_aspartic_dom_sf"/>
</dbReference>
<sequence>MAATRPLSLTPAAVWDYEAEWNLFEVSVGTPPQTFRLLPHVNGNTALVPTGDICRSIESKSTCAARHGVLPFQGRNSTGFLANESSTWESIQVQDAGLVGYDGVKVDATFGFDTVSFGPDQVLDRRVTGAFEDLELWTGTLGLDARSVNVSRLGSPQRSLMSALRSNGSIPSLSYGYVAGAYYRYESVPASLTLGGVDTSRYIPSPLSIPFSNSTTSPLEVSLTSISLSSTTNGTVSLSTAPLTLTIDSSIPELILPQSLCDILATTFRLTYDNETLLYERSSSYDTTLTRASTSLSFTFTSPSTSSSSSPAAAQEQTITLPYTAFRLSHPLASSFSGYFPIRAASNPPYTLGRVILQEAYLTVDHERRNFSLSQAVYTNPMPPVSLRAIEPSSGASGTAGTGSSSSASSEASPSKGAIAGIATGAVLGLLLLLFVAGWYILRRRRRRRPHRPRPPPTSNGPVDRDEKRLSSDATPELAARDRPGEVGGETAKWGSFGVQELRAREAAGAGGRTSEMFSPLSGRGEGSERMFPGGGSSPVSPLVERRSEVL</sequence>
<dbReference type="GO" id="GO:0000324">
    <property type="term" value="C:fungal-type vacuole"/>
    <property type="evidence" value="ECO:0007669"/>
    <property type="project" value="TreeGrafter"/>
</dbReference>
<dbReference type="InterPro" id="IPR033121">
    <property type="entry name" value="PEPTIDASE_A1"/>
</dbReference>
<protein>
    <submittedName>
        <fullName evidence="5">Aspartic peptidase domain-containing protein</fullName>
    </submittedName>
</protein>
<dbReference type="GO" id="GO:0004190">
    <property type="term" value="F:aspartic-type endopeptidase activity"/>
    <property type="evidence" value="ECO:0007669"/>
    <property type="project" value="InterPro"/>
</dbReference>
<comment type="similarity">
    <text evidence="1">Belongs to the peptidase A1 family.</text>
</comment>
<feature type="transmembrane region" description="Helical" evidence="3">
    <location>
        <begin position="418"/>
        <end position="442"/>
    </location>
</feature>
<evidence type="ECO:0000256" key="2">
    <source>
        <dbReference type="SAM" id="MobiDB-lite"/>
    </source>
</evidence>
<dbReference type="OrthoDB" id="4074350at2759"/>
<dbReference type="Pfam" id="PF00026">
    <property type="entry name" value="Asp"/>
    <property type="match status" value="1"/>
</dbReference>
<feature type="region of interest" description="Disordered" evidence="2">
    <location>
        <begin position="448"/>
        <end position="551"/>
    </location>
</feature>
<dbReference type="PROSITE" id="PS51767">
    <property type="entry name" value="PEPTIDASE_A1"/>
    <property type="match status" value="1"/>
</dbReference>
<dbReference type="Proteomes" id="UP000799538">
    <property type="component" value="Unassembled WGS sequence"/>
</dbReference>
<dbReference type="GO" id="GO:0006508">
    <property type="term" value="P:proteolysis"/>
    <property type="evidence" value="ECO:0007669"/>
    <property type="project" value="InterPro"/>
</dbReference>
<dbReference type="AlphaFoldDB" id="A0A6A6GPC9"/>
<evidence type="ECO:0000313" key="6">
    <source>
        <dbReference type="Proteomes" id="UP000799538"/>
    </source>
</evidence>
<feature type="compositionally biased region" description="Low complexity" evidence="2">
    <location>
        <begin position="391"/>
        <end position="415"/>
    </location>
</feature>
<feature type="region of interest" description="Disordered" evidence="2">
    <location>
        <begin position="388"/>
        <end position="415"/>
    </location>
</feature>
<evidence type="ECO:0000256" key="3">
    <source>
        <dbReference type="SAM" id="Phobius"/>
    </source>
</evidence>